<reference evidence="1" key="1">
    <citation type="submission" date="2014-09" db="EMBL/GenBank/DDBJ databases">
        <authorList>
            <person name="Magalhaes I.L.F."/>
            <person name="Oliveira U."/>
            <person name="Santos F.R."/>
            <person name="Vidigal T.H.D.A."/>
            <person name="Brescovit A.D."/>
            <person name="Santos A.J."/>
        </authorList>
    </citation>
    <scope>NUCLEOTIDE SEQUENCE</scope>
    <source>
        <tissue evidence="1">Shoot tissue taken approximately 20 cm above the soil surface</tissue>
    </source>
</reference>
<evidence type="ECO:0000313" key="1">
    <source>
        <dbReference type="EMBL" id="JAE34285.1"/>
    </source>
</evidence>
<dbReference type="AlphaFoldDB" id="A0A0A9HAT1"/>
<protein>
    <submittedName>
        <fullName evidence="1">Uncharacterized protein</fullName>
    </submittedName>
</protein>
<proteinExistence type="predicted"/>
<sequence>MIANSLHHVKQKCISGYGYIVKRHSHINSCVGGL</sequence>
<reference evidence="1" key="2">
    <citation type="journal article" date="2015" name="Data Brief">
        <title>Shoot transcriptome of the giant reed, Arundo donax.</title>
        <authorList>
            <person name="Barrero R.A."/>
            <person name="Guerrero F.D."/>
            <person name="Moolhuijzen P."/>
            <person name="Goolsby J.A."/>
            <person name="Tidwell J."/>
            <person name="Bellgard S.E."/>
            <person name="Bellgard M.I."/>
        </authorList>
    </citation>
    <scope>NUCLEOTIDE SEQUENCE</scope>
    <source>
        <tissue evidence="1">Shoot tissue taken approximately 20 cm above the soil surface</tissue>
    </source>
</reference>
<accession>A0A0A9HAT1</accession>
<name>A0A0A9HAT1_ARUDO</name>
<dbReference type="EMBL" id="GBRH01163611">
    <property type="protein sequence ID" value="JAE34285.1"/>
    <property type="molecule type" value="Transcribed_RNA"/>
</dbReference>
<organism evidence="1">
    <name type="scientific">Arundo donax</name>
    <name type="common">Giant reed</name>
    <name type="synonym">Donax arundinaceus</name>
    <dbReference type="NCBI Taxonomy" id="35708"/>
    <lineage>
        <taxon>Eukaryota</taxon>
        <taxon>Viridiplantae</taxon>
        <taxon>Streptophyta</taxon>
        <taxon>Embryophyta</taxon>
        <taxon>Tracheophyta</taxon>
        <taxon>Spermatophyta</taxon>
        <taxon>Magnoliopsida</taxon>
        <taxon>Liliopsida</taxon>
        <taxon>Poales</taxon>
        <taxon>Poaceae</taxon>
        <taxon>PACMAD clade</taxon>
        <taxon>Arundinoideae</taxon>
        <taxon>Arundineae</taxon>
        <taxon>Arundo</taxon>
    </lineage>
</organism>